<dbReference type="Proteomes" id="UP000187172">
    <property type="component" value="Unassembled WGS sequence"/>
</dbReference>
<dbReference type="InterPro" id="IPR011048">
    <property type="entry name" value="Haem_d1_sf"/>
</dbReference>
<dbReference type="FunFam" id="2.130.10.10:FF:000306">
    <property type="entry name" value="3-carboxymuconate cyclase"/>
    <property type="match status" value="1"/>
</dbReference>
<dbReference type="PANTHER" id="PTHR30344:SF1">
    <property type="entry name" value="6-PHOSPHOGLUCONOLACTONASE"/>
    <property type="match status" value="1"/>
</dbReference>
<keyword evidence="3" id="KW-1185">Reference proteome</keyword>
<sequence>MVNPENKSFFYTGTYAPEAEKGIFLCSLDTETGEMAVVNGLPGIANPSYLTLNAAGDRLYAVSETGSGEIFAYSIDNETGELHLLDRMPTEGADPCYVSLTRDGQFAMVSNYSSGHINVFRIGETGGLAEMSSIVKHSGRSIRDDRQEGPHPHSIFQDPEGRFVLVCDLGLDEIVLYRLEDGKLVTHGEVKTTPGAGPRHFDFHPSGKWAYGINELDNTVTVFAYNGQAGELKVLQNVSTLPEDFTGESFCADIHISPCGRFLYGSNRGDDSIVLFHINESTGELTPVDWVSTGGEFPRNFAIISGYLIAANQNTGNMLSYKIDSDSGRLTPTGFALELSKPVCIQQWVKGE</sequence>
<dbReference type="InterPro" id="IPR019405">
    <property type="entry name" value="Lactonase_7-beta_prop"/>
</dbReference>
<protein>
    <submittedName>
        <fullName evidence="2">6-phosphogluconolactonase</fullName>
    </submittedName>
</protein>
<dbReference type="InterPro" id="IPR015943">
    <property type="entry name" value="WD40/YVTN_repeat-like_dom_sf"/>
</dbReference>
<comment type="caution">
    <text evidence="2">The sequence shown here is derived from an EMBL/GenBank/DDBJ whole genome shotgun (WGS) entry which is preliminary data.</text>
</comment>
<dbReference type="GO" id="GO:0017057">
    <property type="term" value="F:6-phosphogluconolactonase activity"/>
    <property type="evidence" value="ECO:0007669"/>
    <property type="project" value="TreeGrafter"/>
</dbReference>
<dbReference type="AlphaFoldDB" id="A0A1R1ELM2"/>
<dbReference type="Pfam" id="PF10282">
    <property type="entry name" value="Lactonase"/>
    <property type="match status" value="1"/>
</dbReference>
<dbReference type="SUPFAM" id="SSF51004">
    <property type="entry name" value="C-terminal (heme d1) domain of cytochrome cd1-nitrite reductase"/>
    <property type="match status" value="1"/>
</dbReference>
<name>A0A1R1ELM2_9BACL</name>
<dbReference type="GO" id="GO:0005829">
    <property type="term" value="C:cytosol"/>
    <property type="evidence" value="ECO:0007669"/>
    <property type="project" value="TreeGrafter"/>
</dbReference>
<dbReference type="STRING" id="297318.BK138_21355"/>
<accession>A0A1R1ELM2</accession>
<dbReference type="InterPro" id="IPR050282">
    <property type="entry name" value="Cycloisomerase_2"/>
</dbReference>
<dbReference type="RefSeq" id="WP_076172804.1">
    <property type="nucleotide sequence ID" value="NZ_MRTP01000006.1"/>
</dbReference>
<evidence type="ECO:0000313" key="2">
    <source>
        <dbReference type="EMBL" id="OMF52632.1"/>
    </source>
</evidence>
<organism evidence="2 3">
    <name type="scientific">Paenibacillus rhizosphaerae</name>
    <dbReference type="NCBI Taxonomy" id="297318"/>
    <lineage>
        <taxon>Bacteria</taxon>
        <taxon>Bacillati</taxon>
        <taxon>Bacillota</taxon>
        <taxon>Bacilli</taxon>
        <taxon>Bacillales</taxon>
        <taxon>Paenibacillaceae</taxon>
        <taxon>Paenibacillus</taxon>
    </lineage>
</organism>
<dbReference type="Gene3D" id="2.130.10.10">
    <property type="entry name" value="YVTN repeat-like/Quinoprotein amine dehydrogenase"/>
    <property type="match status" value="1"/>
</dbReference>
<evidence type="ECO:0000313" key="3">
    <source>
        <dbReference type="Proteomes" id="UP000187172"/>
    </source>
</evidence>
<reference evidence="2 3" key="1">
    <citation type="submission" date="2016-11" db="EMBL/GenBank/DDBJ databases">
        <title>Paenibacillus species isolates.</title>
        <authorList>
            <person name="Beno S.M."/>
        </authorList>
    </citation>
    <scope>NUCLEOTIDE SEQUENCE [LARGE SCALE GENOMIC DNA]</scope>
    <source>
        <strain evidence="2 3">FSL R5-0378</strain>
    </source>
</reference>
<gene>
    <name evidence="2" type="ORF">BK138_21355</name>
</gene>
<dbReference type="EMBL" id="MRTP01000006">
    <property type="protein sequence ID" value="OMF52632.1"/>
    <property type="molecule type" value="Genomic_DNA"/>
</dbReference>
<proteinExistence type="inferred from homology"/>
<evidence type="ECO:0000256" key="1">
    <source>
        <dbReference type="ARBA" id="ARBA00005564"/>
    </source>
</evidence>
<comment type="similarity">
    <text evidence="1">Belongs to the cycloisomerase 2 family.</text>
</comment>
<dbReference type="PANTHER" id="PTHR30344">
    <property type="entry name" value="6-PHOSPHOGLUCONOLACTONASE-RELATED"/>
    <property type="match status" value="1"/>
</dbReference>